<name>A0A6M0Q8I3_9BACI</name>
<dbReference type="InterPro" id="IPR003736">
    <property type="entry name" value="PAAI_dom"/>
</dbReference>
<dbReference type="PANTHER" id="PTHR21660">
    <property type="entry name" value="THIOESTERASE SUPERFAMILY MEMBER-RELATED"/>
    <property type="match status" value="1"/>
</dbReference>
<dbReference type="EMBL" id="JAAIWM010000004">
    <property type="protein sequence ID" value="NEY72672.1"/>
    <property type="molecule type" value="Genomic_DNA"/>
</dbReference>
<evidence type="ECO:0000313" key="5">
    <source>
        <dbReference type="Proteomes" id="UP000481043"/>
    </source>
</evidence>
<dbReference type="InterPro" id="IPR006683">
    <property type="entry name" value="Thioestr_dom"/>
</dbReference>
<dbReference type="Proteomes" id="UP000481043">
    <property type="component" value="Unassembled WGS sequence"/>
</dbReference>
<protein>
    <submittedName>
        <fullName evidence="4">PaaI family thioesterase</fullName>
    </submittedName>
</protein>
<organism evidence="4 5">
    <name type="scientific">Bacillus mesophilus</name>
    <dbReference type="NCBI Taxonomy" id="1808955"/>
    <lineage>
        <taxon>Bacteria</taxon>
        <taxon>Bacillati</taxon>
        <taxon>Bacillota</taxon>
        <taxon>Bacilli</taxon>
        <taxon>Bacillales</taxon>
        <taxon>Bacillaceae</taxon>
        <taxon>Bacillus</taxon>
    </lineage>
</organism>
<reference evidence="4 5" key="1">
    <citation type="submission" date="2020-02" db="EMBL/GenBank/DDBJ databases">
        <title>Bacillus aquiflavi sp. nov., isolated from yellow water of strong flavor Chinese baijiu in Yibin region of China.</title>
        <authorList>
            <person name="Xie J."/>
        </authorList>
    </citation>
    <scope>NUCLEOTIDE SEQUENCE [LARGE SCALE GENOMIC DNA]</scope>
    <source>
        <strain evidence="4 5">SA4</strain>
    </source>
</reference>
<dbReference type="GO" id="GO:0047617">
    <property type="term" value="F:fatty acyl-CoA hydrolase activity"/>
    <property type="evidence" value="ECO:0007669"/>
    <property type="project" value="InterPro"/>
</dbReference>
<dbReference type="SUPFAM" id="SSF54637">
    <property type="entry name" value="Thioesterase/thiol ester dehydrase-isomerase"/>
    <property type="match status" value="1"/>
</dbReference>
<dbReference type="Gene3D" id="3.10.129.10">
    <property type="entry name" value="Hotdog Thioesterase"/>
    <property type="match status" value="1"/>
</dbReference>
<evidence type="ECO:0000313" key="4">
    <source>
        <dbReference type="EMBL" id="NEY72672.1"/>
    </source>
</evidence>
<comment type="caution">
    <text evidence="4">The sequence shown here is derived from an EMBL/GenBank/DDBJ whole genome shotgun (WGS) entry which is preliminary data.</text>
</comment>
<dbReference type="PANTHER" id="PTHR21660:SF1">
    <property type="entry name" value="ACYL-COENZYME A THIOESTERASE 13"/>
    <property type="match status" value="1"/>
</dbReference>
<dbReference type="NCBIfam" id="TIGR00369">
    <property type="entry name" value="unchar_dom_1"/>
    <property type="match status" value="1"/>
</dbReference>
<sequence length="136" mass="14603">MTTNYTKNIGQSEFSNLLEIKTVQFEKGDVILQLEIDEKHINGIDTVHGGVIATLIDNIIGATITSIVNLPSTTINLNIQYLSPATSGVLSAKANMLHIGYKIVTGEGIIADEKGNVIAKGTGTFKILHPKSQEIN</sequence>
<dbReference type="RefSeq" id="WP_163180127.1">
    <property type="nucleotide sequence ID" value="NZ_JAAIWM010000004.1"/>
</dbReference>
<feature type="domain" description="Thioesterase" evidence="3">
    <location>
        <begin position="46"/>
        <end position="118"/>
    </location>
</feature>
<keyword evidence="2" id="KW-0378">Hydrolase</keyword>
<accession>A0A6M0Q8I3</accession>
<evidence type="ECO:0000256" key="2">
    <source>
        <dbReference type="ARBA" id="ARBA00022801"/>
    </source>
</evidence>
<dbReference type="AlphaFoldDB" id="A0A6M0Q8I3"/>
<dbReference type="Pfam" id="PF03061">
    <property type="entry name" value="4HBT"/>
    <property type="match status" value="1"/>
</dbReference>
<proteinExistence type="inferred from homology"/>
<dbReference type="CDD" id="cd03443">
    <property type="entry name" value="PaaI_thioesterase"/>
    <property type="match status" value="1"/>
</dbReference>
<comment type="similarity">
    <text evidence="1">Belongs to the thioesterase PaaI family.</text>
</comment>
<dbReference type="InterPro" id="IPR029069">
    <property type="entry name" value="HotDog_dom_sf"/>
</dbReference>
<evidence type="ECO:0000259" key="3">
    <source>
        <dbReference type="Pfam" id="PF03061"/>
    </source>
</evidence>
<dbReference type="InterPro" id="IPR039298">
    <property type="entry name" value="ACOT13"/>
</dbReference>
<keyword evidence="5" id="KW-1185">Reference proteome</keyword>
<gene>
    <name evidence="4" type="ORF">G4D63_13125</name>
</gene>
<evidence type="ECO:0000256" key="1">
    <source>
        <dbReference type="ARBA" id="ARBA00008324"/>
    </source>
</evidence>